<name>A0A562SY50_CHIJA</name>
<evidence type="ECO:0000256" key="1">
    <source>
        <dbReference type="ARBA" id="ARBA00023172"/>
    </source>
</evidence>
<evidence type="ECO:0000313" key="4">
    <source>
        <dbReference type="Proteomes" id="UP000316778"/>
    </source>
</evidence>
<accession>A0A562SY50</accession>
<evidence type="ECO:0000313" key="3">
    <source>
        <dbReference type="EMBL" id="TWI86277.1"/>
    </source>
</evidence>
<proteinExistence type="predicted"/>
<comment type="caution">
    <text evidence="3">The sequence shown here is derived from an EMBL/GenBank/DDBJ whole genome shotgun (WGS) entry which is preliminary data.</text>
</comment>
<keyword evidence="1" id="KW-0233">DNA recombination</keyword>
<feature type="domain" description="Tyr recombinase" evidence="2">
    <location>
        <begin position="233"/>
        <end position="433"/>
    </location>
</feature>
<evidence type="ECO:0000259" key="2">
    <source>
        <dbReference type="PROSITE" id="PS51898"/>
    </source>
</evidence>
<dbReference type="InterPro" id="IPR002104">
    <property type="entry name" value="Integrase_catalytic"/>
</dbReference>
<dbReference type="GO" id="GO:0003677">
    <property type="term" value="F:DNA binding"/>
    <property type="evidence" value="ECO:0007669"/>
    <property type="project" value="InterPro"/>
</dbReference>
<dbReference type="EMBL" id="VLLG01000004">
    <property type="protein sequence ID" value="TWI86277.1"/>
    <property type="molecule type" value="Genomic_DNA"/>
</dbReference>
<dbReference type="PROSITE" id="PS51898">
    <property type="entry name" value="TYR_RECOMBINASE"/>
    <property type="match status" value="1"/>
</dbReference>
<dbReference type="OrthoDB" id="662986at2"/>
<dbReference type="Gene3D" id="1.10.443.10">
    <property type="entry name" value="Intergrase catalytic core"/>
    <property type="match status" value="1"/>
</dbReference>
<dbReference type="InterPro" id="IPR013762">
    <property type="entry name" value="Integrase-like_cat_sf"/>
</dbReference>
<sequence length="452" mass="53127">MKRKEKSYTQLLNGCHRTEIAVYPPNWNTQKAPITKKGKNVEWYVWYRFFDPAHRDQHPNGKLIKRRRMNKYMDLISRQGATEELLALEKEKVDLKHFNPISGKYMQPPAAVNKKKGERPITPDTPLIDALDFAYESLQVDPDTLDDFKSVLTYTWGAAARIGLDQKPLGQIEKADMRLILDEIGRKKGDTWTASNFNHHRRYLSSLFTAIEEYDAYKVHPLHGIKKKKVTRKIREVLNDDQFARVNAALKAYDYYYWRFIQIFQESGCRRPEILGVQDTHVDLKNHRFKALVKKDRTYKEVWKDIDLEVMPLWEEIIEEVQEIRKETGNYKQSLFLFCEAMKPMLRDKPILPAQVTRRWKNHIKERLGITADLYSLKHRRTTSYIDKAVDAAIAKAQRQAAKKNSHTSTAMVEKVYDVNRDRRSAIIRQLKMKTHRKRKAVVLRTKSGKIA</sequence>
<dbReference type="SUPFAM" id="SSF56349">
    <property type="entry name" value="DNA breaking-rejoining enzymes"/>
    <property type="match status" value="1"/>
</dbReference>
<gene>
    <name evidence="3" type="ORF">LX66_3531</name>
</gene>
<dbReference type="GO" id="GO:0006310">
    <property type="term" value="P:DNA recombination"/>
    <property type="evidence" value="ECO:0007669"/>
    <property type="project" value="UniProtKB-KW"/>
</dbReference>
<protein>
    <submittedName>
        <fullName evidence="3">Phage integrase family protein</fullName>
    </submittedName>
</protein>
<keyword evidence="4" id="KW-1185">Reference proteome</keyword>
<dbReference type="RefSeq" id="WP_145715959.1">
    <property type="nucleotide sequence ID" value="NZ_BAAAFY010000005.1"/>
</dbReference>
<dbReference type="Proteomes" id="UP000316778">
    <property type="component" value="Unassembled WGS sequence"/>
</dbReference>
<dbReference type="InterPro" id="IPR011010">
    <property type="entry name" value="DNA_brk_join_enz"/>
</dbReference>
<reference evidence="3 4" key="1">
    <citation type="journal article" date="2013" name="Stand. Genomic Sci.">
        <title>Genomic Encyclopedia of Type Strains, Phase I: The one thousand microbial genomes (KMG-I) project.</title>
        <authorList>
            <person name="Kyrpides N.C."/>
            <person name="Woyke T."/>
            <person name="Eisen J.A."/>
            <person name="Garrity G."/>
            <person name="Lilburn T.G."/>
            <person name="Beck B.J."/>
            <person name="Whitman W.B."/>
            <person name="Hugenholtz P."/>
            <person name="Klenk H.P."/>
        </authorList>
    </citation>
    <scope>NUCLEOTIDE SEQUENCE [LARGE SCALE GENOMIC DNA]</scope>
    <source>
        <strain evidence="3 4">DSM 13484</strain>
    </source>
</reference>
<dbReference type="GO" id="GO:0015074">
    <property type="term" value="P:DNA integration"/>
    <property type="evidence" value="ECO:0007669"/>
    <property type="project" value="InterPro"/>
</dbReference>
<organism evidence="3 4">
    <name type="scientific">Chitinophaga japonensis</name>
    <name type="common">Flexibacter japonensis</name>
    <dbReference type="NCBI Taxonomy" id="104662"/>
    <lineage>
        <taxon>Bacteria</taxon>
        <taxon>Pseudomonadati</taxon>
        <taxon>Bacteroidota</taxon>
        <taxon>Chitinophagia</taxon>
        <taxon>Chitinophagales</taxon>
        <taxon>Chitinophagaceae</taxon>
        <taxon>Chitinophaga</taxon>
    </lineage>
</organism>
<dbReference type="AlphaFoldDB" id="A0A562SY50"/>